<evidence type="ECO:0000256" key="2">
    <source>
        <dbReference type="ARBA" id="ARBA00023315"/>
    </source>
</evidence>
<dbReference type="GO" id="GO:0004596">
    <property type="term" value="F:protein-N-terminal amino-acid acetyltransferase activity"/>
    <property type="evidence" value="ECO:0007669"/>
    <property type="project" value="TreeGrafter"/>
</dbReference>
<dbReference type="PANTHER" id="PTHR45910:SF1">
    <property type="entry name" value="N-ALPHA-ACETYLTRANSFERASE 20"/>
    <property type="match status" value="1"/>
</dbReference>
<dbReference type="InterPro" id="IPR051646">
    <property type="entry name" value="NatB_acetyltransferase_subunit"/>
</dbReference>
<gene>
    <name evidence="4" type="ORF">CA7LBN_002975</name>
</gene>
<evidence type="ECO:0000259" key="3">
    <source>
        <dbReference type="PROSITE" id="PS51186"/>
    </source>
</evidence>
<dbReference type="PROSITE" id="PS51186">
    <property type="entry name" value="GNAT"/>
    <property type="match status" value="1"/>
</dbReference>
<dbReference type="AlphaFoldDB" id="A0A8F2W2R5"/>
<evidence type="ECO:0000256" key="1">
    <source>
        <dbReference type="ARBA" id="ARBA00022679"/>
    </source>
</evidence>
<dbReference type="Gene3D" id="3.40.630.30">
    <property type="match status" value="1"/>
</dbReference>
<name>A0A8F2W2R5_CANAR</name>
<keyword evidence="2" id="KW-0012">Acyltransferase</keyword>
<proteinExistence type="predicted"/>
<dbReference type="InterPro" id="IPR000182">
    <property type="entry name" value="GNAT_dom"/>
</dbReference>
<keyword evidence="1" id="KW-0808">Transferase</keyword>
<dbReference type="SUPFAM" id="SSF55729">
    <property type="entry name" value="Acyl-CoA N-acyltransferases (Nat)"/>
    <property type="match status" value="1"/>
</dbReference>
<dbReference type="PANTHER" id="PTHR45910">
    <property type="entry name" value="N-ALPHA-ACETYLTRANSFERASE 20"/>
    <property type="match status" value="1"/>
</dbReference>
<dbReference type="Pfam" id="PF05004">
    <property type="entry name" value="IFRD"/>
    <property type="match status" value="1"/>
</dbReference>
<evidence type="ECO:0000313" key="4">
    <source>
        <dbReference type="EMBL" id="QWW24141.1"/>
    </source>
</evidence>
<accession>A0A8F2W2R5</accession>
<dbReference type="Proteomes" id="UP000825438">
    <property type="component" value="Chromosome III"/>
</dbReference>
<organism evidence="4">
    <name type="scientific">Candidozyma auris</name>
    <name type="common">Yeast</name>
    <name type="synonym">Candida auris</name>
    <dbReference type="NCBI Taxonomy" id="498019"/>
    <lineage>
        <taxon>Eukaryota</taxon>
        <taxon>Fungi</taxon>
        <taxon>Dikarya</taxon>
        <taxon>Ascomycota</taxon>
        <taxon>Saccharomycotina</taxon>
        <taxon>Pichiomycetes</taxon>
        <taxon>Metschnikowiaceae</taxon>
        <taxon>Candidozyma</taxon>
    </lineage>
</organism>
<dbReference type="GO" id="GO:0031416">
    <property type="term" value="C:NatB complex"/>
    <property type="evidence" value="ECO:0007669"/>
    <property type="project" value="TreeGrafter"/>
</dbReference>
<protein>
    <recommendedName>
        <fullName evidence="3">N-acetyltransferase domain-containing protein</fullName>
    </recommendedName>
</protein>
<feature type="domain" description="N-acetyltransferase" evidence="3">
    <location>
        <begin position="2"/>
        <end position="169"/>
    </location>
</feature>
<dbReference type="EMBL" id="CP076751">
    <property type="protein sequence ID" value="QWW24141.1"/>
    <property type="molecule type" value="Genomic_DNA"/>
</dbReference>
<sequence>MTSIKPFEMNDLFDLNPVNLDPFTENFNLSFYLQYATQWPDLFFKSVEEAPEFSPKISGYMMGKTEGQLAKKEWHTHITAVTINRDYRRIGLASDLCLHLERITAVEPYRTLFVDLFVKVTNSVARQLYEKLGYSVYRRVIGYYGSVYPTDRNKPNDDLDGFDMRKALPRDVHKETVRDDGEKHYVLPDEVENGALDINFSGIEELLSRKLESLQAIILQNELEDAENKDSMVANAQDYREKHVSAMNKMRIQSESTTVNEIIDSLGRSRSEVSSQSREMLLAQLYKLIVIRPLVIYNEENAGTPNYVSEEKVSQLVKLLNLKEYRSSSEFILLFRSIIGLLASDLEDFGEIVSVDFHAKLESLISEPPNASVNEENKAGVISGYCALLIVLYADNSAFGVDDKVKWLMELAQGYVQSSVTLQNELKSGDREYSTLMDESDDKRLVSEQEANVQAEANIAVAAIHGVAGLLTLLPRGEYLNEILTNLATEFVEIVDNDVNMDIAKAGGRALALCYELYTYEEGEDEAEDEDDEFNYNAPYYEQEALLSTCNRLASVTAKKVGKKEKKDTTTVFSQLYNTIKNYTNPETREEIYKRSLKGLELSNEGVSTTAVKLSRTKTLPINSWFLYFRLLHLKWCFGFGLHDQLVHNPEIRDILKEPSTKYSDKYGGNDDLILGSENFGSNAPSDVDRFARSEKKRANDLKKARQTKLTEELEDLGIKD</sequence>
<dbReference type="InterPro" id="IPR016181">
    <property type="entry name" value="Acyl_CoA_acyltransferase"/>
</dbReference>
<reference evidence="4" key="1">
    <citation type="submission" date="2021-06" db="EMBL/GenBank/DDBJ databases">
        <title>Candida auris outbreak in lebanese hospital.</title>
        <authorList>
            <person name="Finianos M."/>
        </authorList>
    </citation>
    <scope>NUCLEOTIDE SEQUENCE</scope>
    <source>
        <strain evidence="4">CA7LBN</strain>
    </source>
</reference>
<dbReference type="InterPro" id="IPR007701">
    <property type="entry name" value="Interferon-rel_develop_reg_N"/>
</dbReference>
<dbReference type="Pfam" id="PF00583">
    <property type="entry name" value="Acetyltransf_1"/>
    <property type="match status" value="1"/>
</dbReference>